<dbReference type="PRINTS" id="PR00081">
    <property type="entry name" value="GDHRDH"/>
</dbReference>
<dbReference type="EMBL" id="JALNTZ010000008">
    <property type="protein sequence ID" value="KAJ3643171.1"/>
    <property type="molecule type" value="Genomic_DNA"/>
</dbReference>
<keyword evidence="3" id="KW-1133">Transmembrane helix</keyword>
<evidence type="ECO:0000256" key="1">
    <source>
        <dbReference type="ARBA" id="ARBA00023002"/>
    </source>
</evidence>
<keyword evidence="5" id="KW-1185">Reference proteome</keyword>
<gene>
    <name evidence="4" type="ORF">Zmor_025896</name>
</gene>
<dbReference type="InterPro" id="IPR036291">
    <property type="entry name" value="NAD(P)-bd_dom_sf"/>
</dbReference>
<comment type="caution">
    <text evidence="4">The sequence shown here is derived from an EMBL/GenBank/DDBJ whole genome shotgun (WGS) entry which is preliminary data.</text>
</comment>
<organism evidence="4 5">
    <name type="scientific">Zophobas morio</name>
    <dbReference type="NCBI Taxonomy" id="2755281"/>
    <lineage>
        <taxon>Eukaryota</taxon>
        <taxon>Metazoa</taxon>
        <taxon>Ecdysozoa</taxon>
        <taxon>Arthropoda</taxon>
        <taxon>Hexapoda</taxon>
        <taxon>Insecta</taxon>
        <taxon>Pterygota</taxon>
        <taxon>Neoptera</taxon>
        <taxon>Endopterygota</taxon>
        <taxon>Coleoptera</taxon>
        <taxon>Polyphaga</taxon>
        <taxon>Cucujiformia</taxon>
        <taxon>Tenebrionidae</taxon>
        <taxon>Zophobas</taxon>
    </lineage>
</organism>
<evidence type="ECO:0008006" key="6">
    <source>
        <dbReference type="Google" id="ProtNLM"/>
    </source>
</evidence>
<dbReference type="InterPro" id="IPR002347">
    <property type="entry name" value="SDR_fam"/>
</dbReference>
<evidence type="ECO:0000256" key="2">
    <source>
        <dbReference type="RuleBase" id="RU000363"/>
    </source>
</evidence>
<dbReference type="Pfam" id="PF00106">
    <property type="entry name" value="adh_short"/>
    <property type="match status" value="1"/>
</dbReference>
<protein>
    <recommendedName>
        <fullName evidence="6">Retinol dehydrogenase 11-like</fullName>
    </recommendedName>
</protein>
<dbReference type="PRINTS" id="PR00080">
    <property type="entry name" value="SDRFAMILY"/>
</dbReference>
<dbReference type="CDD" id="cd05327">
    <property type="entry name" value="retinol-DH_like_SDR_c_like"/>
    <property type="match status" value="1"/>
</dbReference>
<sequence length="317" mass="35741">MSTFWVACAVIVSLYVAFWHYFKATTWCRSQTCLIGKTAIVTGANSGIGYETALDFAKRGARVILACRDKNRAEVAKMKIVKETDNENVVVKIVNLASFDSVRDFAKNINETEERLDILVNNAGLGGVKDDKSDDGLLLVMHVNYLSAFLLTYLLIDLLKKTGPSRVINVSSIAARFTNFDVDLINNYTGAYTIYANSKLCNLLFTMELAKRLKETEITTYCVNPGVVQTEIFRHVKGYSKVFINIFKEDFFKTCEEGAQTTIYTAVTKNIEEYNGCLFDNCKVVDTYPTADVKGLPKKLWEKSVKFVELKPEEIMY</sequence>
<dbReference type="GO" id="GO:0016491">
    <property type="term" value="F:oxidoreductase activity"/>
    <property type="evidence" value="ECO:0007669"/>
    <property type="project" value="UniProtKB-KW"/>
</dbReference>
<dbReference type="SUPFAM" id="SSF51735">
    <property type="entry name" value="NAD(P)-binding Rossmann-fold domains"/>
    <property type="match status" value="1"/>
</dbReference>
<evidence type="ECO:0000313" key="5">
    <source>
        <dbReference type="Proteomes" id="UP001168821"/>
    </source>
</evidence>
<proteinExistence type="inferred from homology"/>
<dbReference type="AlphaFoldDB" id="A0AA38HTE2"/>
<evidence type="ECO:0000256" key="3">
    <source>
        <dbReference type="SAM" id="Phobius"/>
    </source>
</evidence>
<reference evidence="4" key="1">
    <citation type="journal article" date="2023" name="G3 (Bethesda)">
        <title>Whole genome assemblies of Zophobas morio and Tenebrio molitor.</title>
        <authorList>
            <person name="Kaur S."/>
            <person name="Stinson S.A."/>
            <person name="diCenzo G.C."/>
        </authorList>
    </citation>
    <scope>NUCLEOTIDE SEQUENCE</scope>
    <source>
        <strain evidence="4">QUZm001</strain>
    </source>
</reference>
<dbReference type="Proteomes" id="UP001168821">
    <property type="component" value="Unassembled WGS sequence"/>
</dbReference>
<feature type="transmembrane region" description="Helical" evidence="3">
    <location>
        <begin position="5"/>
        <end position="22"/>
    </location>
</feature>
<dbReference type="Gene3D" id="3.40.50.720">
    <property type="entry name" value="NAD(P)-binding Rossmann-like Domain"/>
    <property type="match status" value="1"/>
</dbReference>
<keyword evidence="1" id="KW-0560">Oxidoreductase</keyword>
<dbReference type="PANTHER" id="PTHR43157">
    <property type="entry name" value="PHOSPHATIDYLINOSITOL-GLYCAN BIOSYNTHESIS CLASS F PROTEIN-RELATED"/>
    <property type="match status" value="1"/>
</dbReference>
<feature type="transmembrane region" description="Helical" evidence="3">
    <location>
        <begin position="136"/>
        <end position="156"/>
    </location>
</feature>
<keyword evidence="3" id="KW-0472">Membrane</keyword>
<name>A0AA38HTE2_9CUCU</name>
<dbReference type="PANTHER" id="PTHR43157:SF31">
    <property type="entry name" value="PHOSPHATIDYLINOSITOL-GLYCAN BIOSYNTHESIS CLASS F PROTEIN"/>
    <property type="match status" value="1"/>
</dbReference>
<accession>A0AA38HTE2</accession>
<evidence type="ECO:0000313" key="4">
    <source>
        <dbReference type="EMBL" id="KAJ3643171.1"/>
    </source>
</evidence>
<keyword evidence="3" id="KW-0812">Transmembrane</keyword>
<comment type="similarity">
    <text evidence="2">Belongs to the short-chain dehydrogenases/reductases (SDR) family.</text>
</comment>